<keyword evidence="4" id="KW-1185">Reference proteome</keyword>
<dbReference type="AlphaFoldDB" id="Q31Q84"/>
<dbReference type="InterPro" id="IPR007921">
    <property type="entry name" value="CHAP_dom"/>
</dbReference>
<evidence type="ECO:0000313" key="3">
    <source>
        <dbReference type="EMBL" id="ABB56785.1"/>
    </source>
</evidence>
<name>Q31Q84_SYNE7</name>
<evidence type="ECO:0000313" key="4">
    <source>
        <dbReference type="Proteomes" id="UP000889800"/>
    </source>
</evidence>
<feature type="domain" description="Peptidase C51" evidence="2">
    <location>
        <begin position="375"/>
        <end position="444"/>
    </location>
</feature>
<reference evidence="4" key="1">
    <citation type="submission" date="2005-08" db="EMBL/GenBank/DDBJ databases">
        <title>Complete sequence of chromosome 1 of Synechococcus elongatus PCC 7942.</title>
        <authorList>
            <consortium name="US DOE Joint Genome Institute"/>
            <person name="Copeland A."/>
            <person name="Lucas S."/>
            <person name="Lapidus A."/>
            <person name="Barry K."/>
            <person name="Detter J.C."/>
            <person name="Glavina T."/>
            <person name="Hammon N."/>
            <person name="Israni S."/>
            <person name="Pitluck S."/>
            <person name="Schmutz J."/>
            <person name="Larimer F."/>
            <person name="Land M."/>
            <person name="Kyrpides N."/>
            <person name="Lykidis A."/>
            <person name="Richardson P."/>
        </authorList>
    </citation>
    <scope>NUCLEOTIDE SEQUENCE [LARGE SCALE GENOMIC DNA]</scope>
    <source>
        <strain evidence="4">ATCC 33912 / PCC 7942 / FACHB-805</strain>
    </source>
</reference>
<accession>Q31Q84</accession>
<evidence type="ECO:0000259" key="2">
    <source>
        <dbReference type="Pfam" id="PF05257"/>
    </source>
</evidence>
<evidence type="ECO:0000256" key="1">
    <source>
        <dbReference type="SAM" id="MobiDB-lite"/>
    </source>
</evidence>
<dbReference type="Pfam" id="PF05954">
    <property type="entry name" value="Phage_GPD"/>
    <property type="match status" value="1"/>
</dbReference>
<protein>
    <submittedName>
        <fullName evidence="3">Phage late control gene D protein GPD</fullName>
    </submittedName>
</protein>
<organism evidence="3 4">
    <name type="scientific">Synechococcus elongatus (strain ATCC 33912 / PCC 7942 / FACHB-805)</name>
    <name type="common">Anacystis nidulans R2</name>
    <dbReference type="NCBI Taxonomy" id="1140"/>
    <lineage>
        <taxon>Bacteria</taxon>
        <taxon>Bacillati</taxon>
        <taxon>Cyanobacteriota</taxon>
        <taxon>Cyanophyceae</taxon>
        <taxon>Synechococcales</taxon>
        <taxon>Synechococcaceae</taxon>
        <taxon>Synechococcus</taxon>
    </lineage>
</organism>
<gene>
    <name evidence="3" type="ordered locus">Synpcc7942_0753</name>
</gene>
<dbReference type="EMBL" id="CP000100">
    <property type="protein sequence ID" value="ABB56785.1"/>
    <property type="molecule type" value="Genomic_DNA"/>
</dbReference>
<dbReference type="PaxDb" id="1140-Synpcc7942_0753"/>
<dbReference type="Proteomes" id="UP000889800">
    <property type="component" value="Chromosome"/>
</dbReference>
<proteinExistence type="predicted"/>
<dbReference type="eggNOG" id="COG3500">
    <property type="taxonomic scope" value="Bacteria"/>
</dbReference>
<dbReference type="HOGENOM" id="CLU_037957_2_1_3"/>
<dbReference type="OrthoDB" id="415264at2"/>
<feature type="region of interest" description="Disordered" evidence="1">
    <location>
        <begin position="328"/>
        <end position="351"/>
    </location>
</feature>
<sequence length="480" mass="52646">MSKPAYLVEADGVNITKQIADRLLSLTVVDEAEQLSDRVEIVLDDRDKLLEIPKSGTWLKVYLGYAEGGKLPVYMGTYAVDDLTLSNGPRSMVVRATALETAPAMKDSRTQSWHDTTLGEIARTIASRSGLELRIVGDVGSIPIKHEDQTAESDIAFLTRLARRLKITAKPIDKALWITRRASDIPATPGVELAQRIVKGDEVSDWRATIKNRGAYSRVKARYFDQDEKKEKLLTVGPEDGNLQTFEEKQLYKTRDEAQRAADSRLQSLQSGEVTIDFSMEGDPEFTAEGQVTLQDFRALVDGTWYIRNVTHKFDGNGYRTTVTCGTKGEANNDWSAGRGENDKRSASEKGSLLCKTAQQLRGFSTQGGPDGGRNACVWAVNRVFQKAGLTTPWGGSNYVPDAEAALRRSGAQQVSGPEPGAIAIFTDGGNPPQAHIGIVTCDGGRVISNSSSRPTRTRLASPSEYQGFYSGPIRYYRLK</sequence>
<dbReference type="SUPFAM" id="SSF69279">
    <property type="entry name" value="Phage tail proteins"/>
    <property type="match status" value="1"/>
</dbReference>
<dbReference type="Pfam" id="PF05257">
    <property type="entry name" value="CHAP"/>
    <property type="match status" value="1"/>
</dbReference>
<dbReference type="RefSeq" id="WP_011377706.1">
    <property type="nucleotide sequence ID" value="NC_007604.1"/>
</dbReference>
<dbReference type="BioCyc" id="SYNEL:SYNPCC7942_0753-MONOMER"/>
<dbReference type="SMR" id="Q31Q84"/>
<dbReference type="KEGG" id="syf:Synpcc7942_0753"/>
<dbReference type="STRING" id="1140.Synpcc7942_0753"/>
<dbReference type="GeneID" id="72429594"/>